<dbReference type="PANTHER" id="PTHR19920:SF0">
    <property type="entry name" value="CYTOSOLIC IRON-SULFUR PROTEIN ASSEMBLY PROTEIN CIAO1-RELATED"/>
    <property type="match status" value="1"/>
</dbReference>
<dbReference type="Proteomes" id="UP000692954">
    <property type="component" value="Unassembled WGS sequence"/>
</dbReference>
<dbReference type="AlphaFoldDB" id="A0A8S1N9Z2"/>
<dbReference type="EMBL" id="CAJJDN010000049">
    <property type="protein sequence ID" value="CAD8085815.1"/>
    <property type="molecule type" value="Genomic_DNA"/>
</dbReference>
<dbReference type="GO" id="GO:0016226">
    <property type="term" value="P:iron-sulfur cluster assembly"/>
    <property type="evidence" value="ECO:0007669"/>
    <property type="project" value="TreeGrafter"/>
</dbReference>
<gene>
    <name evidence="1" type="ORF">PSON_ATCC_30995.1.T0490030</name>
    <name evidence="2" type="ORF">PSON_ATCC_30995.1.T0490031</name>
</gene>
<accession>A0A8S1N9Z2</accession>
<evidence type="ECO:0000313" key="1">
    <source>
        <dbReference type="EMBL" id="CAD8085815.1"/>
    </source>
</evidence>
<dbReference type="PANTHER" id="PTHR19920">
    <property type="entry name" value="WD40 PROTEIN CIAO1"/>
    <property type="match status" value="1"/>
</dbReference>
<sequence>MNYQSIYKILENNILYKQLLQIYCLIIRSKSEDLNINCSYDKTIKFWYLCSTSTQLFWSCLQTIATKEQINGLSLNPEGNKLISCGLNNKTQIIEEIDKFKWQIKQISLTIEILYFNQPGDLKNVYIQHKTKQFIKSKQIVIQGGSQTCQQRFPQIYNDSKQILISKNGYNVNISSFFFNTSSFSNIDCKLEQSINQNSDSDGFVVGTLSQNGKYLITWDKDSNQLLIRQFIEQKQILYYSKQQQFFQ</sequence>
<comment type="caution">
    <text evidence="1">The sequence shown here is derived from an EMBL/GenBank/DDBJ whole genome shotgun (WGS) entry which is preliminary data.</text>
</comment>
<dbReference type="GO" id="GO:0097361">
    <property type="term" value="C:cytosolic [4Fe-4S] assembly targeting complex"/>
    <property type="evidence" value="ECO:0007669"/>
    <property type="project" value="TreeGrafter"/>
</dbReference>
<dbReference type="EMBL" id="CAJJDN010000049">
    <property type="protein sequence ID" value="CAD8085817.1"/>
    <property type="molecule type" value="Genomic_DNA"/>
</dbReference>
<evidence type="ECO:0000313" key="2">
    <source>
        <dbReference type="EMBL" id="CAD8085817.1"/>
    </source>
</evidence>
<keyword evidence="3" id="KW-1185">Reference proteome</keyword>
<evidence type="ECO:0000313" key="3">
    <source>
        <dbReference type="Proteomes" id="UP000692954"/>
    </source>
</evidence>
<proteinExistence type="predicted"/>
<reference evidence="1" key="1">
    <citation type="submission" date="2021-01" db="EMBL/GenBank/DDBJ databases">
        <authorList>
            <consortium name="Genoscope - CEA"/>
            <person name="William W."/>
        </authorList>
    </citation>
    <scope>NUCLEOTIDE SEQUENCE</scope>
</reference>
<organism evidence="1 3">
    <name type="scientific">Paramecium sonneborni</name>
    <dbReference type="NCBI Taxonomy" id="65129"/>
    <lineage>
        <taxon>Eukaryota</taxon>
        <taxon>Sar</taxon>
        <taxon>Alveolata</taxon>
        <taxon>Ciliophora</taxon>
        <taxon>Intramacronucleata</taxon>
        <taxon>Oligohymenophorea</taxon>
        <taxon>Peniculida</taxon>
        <taxon>Parameciidae</taxon>
        <taxon>Paramecium</taxon>
    </lineage>
</organism>
<protein>
    <submittedName>
        <fullName evidence="1">Uncharacterized protein</fullName>
    </submittedName>
</protein>
<name>A0A8S1N9Z2_9CILI</name>